<feature type="domain" description="HTH tetR-type" evidence="5">
    <location>
        <begin position="5"/>
        <end position="65"/>
    </location>
</feature>
<dbReference type="Pfam" id="PF00440">
    <property type="entry name" value="TetR_N"/>
    <property type="match status" value="1"/>
</dbReference>
<dbReference type="PANTHER" id="PTHR30055">
    <property type="entry name" value="HTH-TYPE TRANSCRIPTIONAL REGULATOR RUTR"/>
    <property type="match status" value="1"/>
</dbReference>
<keyword evidence="7" id="KW-1185">Reference proteome</keyword>
<accession>A0A840PAF5</accession>
<feature type="DNA-binding region" description="H-T-H motif" evidence="4">
    <location>
        <begin position="28"/>
        <end position="47"/>
    </location>
</feature>
<reference evidence="6 7" key="1">
    <citation type="submission" date="2020-08" db="EMBL/GenBank/DDBJ databases">
        <title>Genomic Encyclopedia of Type Strains, Phase IV (KMG-IV): sequencing the most valuable type-strain genomes for metagenomic binning, comparative biology and taxonomic classification.</title>
        <authorList>
            <person name="Goeker M."/>
        </authorList>
    </citation>
    <scope>NUCLEOTIDE SEQUENCE [LARGE SCALE GENOMIC DNA]</scope>
    <source>
        <strain evidence="6 7">DSM 45615</strain>
    </source>
</reference>
<dbReference type="GO" id="GO:0000976">
    <property type="term" value="F:transcription cis-regulatory region binding"/>
    <property type="evidence" value="ECO:0007669"/>
    <property type="project" value="TreeGrafter"/>
</dbReference>
<evidence type="ECO:0000256" key="1">
    <source>
        <dbReference type="ARBA" id="ARBA00023015"/>
    </source>
</evidence>
<comment type="caution">
    <text evidence="6">The sequence shown here is derived from an EMBL/GenBank/DDBJ whole genome shotgun (WGS) entry which is preliminary data.</text>
</comment>
<dbReference type="PRINTS" id="PR00455">
    <property type="entry name" value="HTHTETR"/>
</dbReference>
<dbReference type="InterPro" id="IPR036271">
    <property type="entry name" value="Tet_transcr_reg_TetR-rel_C_sf"/>
</dbReference>
<protein>
    <submittedName>
        <fullName evidence="6">AcrR family transcriptional regulator</fullName>
    </submittedName>
</protein>
<dbReference type="SUPFAM" id="SSF46689">
    <property type="entry name" value="Homeodomain-like"/>
    <property type="match status" value="1"/>
</dbReference>
<evidence type="ECO:0000313" key="6">
    <source>
        <dbReference type="EMBL" id="MBB5138374.1"/>
    </source>
</evidence>
<dbReference type="InterPro" id="IPR001647">
    <property type="entry name" value="HTH_TetR"/>
</dbReference>
<keyword evidence="1" id="KW-0805">Transcription regulation</keyword>
<evidence type="ECO:0000259" key="5">
    <source>
        <dbReference type="PROSITE" id="PS50977"/>
    </source>
</evidence>
<dbReference type="Gene3D" id="1.10.357.10">
    <property type="entry name" value="Tetracycline Repressor, domain 2"/>
    <property type="match status" value="1"/>
</dbReference>
<dbReference type="Proteomes" id="UP000578449">
    <property type="component" value="Unassembled WGS sequence"/>
</dbReference>
<dbReference type="InterPro" id="IPR023772">
    <property type="entry name" value="DNA-bd_HTH_TetR-type_CS"/>
</dbReference>
<organism evidence="6 7">
    <name type="scientific">Thermocatellispora tengchongensis</name>
    <dbReference type="NCBI Taxonomy" id="1073253"/>
    <lineage>
        <taxon>Bacteria</taxon>
        <taxon>Bacillati</taxon>
        <taxon>Actinomycetota</taxon>
        <taxon>Actinomycetes</taxon>
        <taxon>Streptosporangiales</taxon>
        <taxon>Streptosporangiaceae</taxon>
        <taxon>Thermocatellispora</taxon>
    </lineage>
</organism>
<dbReference type="PROSITE" id="PS50977">
    <property type="entry name" value="HTH_TETR_2"/>
    <property type="match status" value="1"/>
</dbReference>
<dbReference type="GO" id="GO:0003700">
    <property type="term" value="F:DNA-binding transcription factor activity"/>
    <property type="evidence" value="ECO:0007669"/>
    <property type="project" value="TreeGrafter"/>
</dbReference>
<evidence type="ECO:0000313" key="7">
    <source>
        <dbReference type="Proteomes" id="UP000578449"/>
    </source>
</evidence>
<evidence type="ECO:0000256" key="4">
    <source>
        <dbReference type="PROSITE-ProRule" id="PRU00335"/>
    </source>
</evidence>
<keyword evidence="3" id="KW-0804">Transcription</keyword>
<dbReference type="Pfam" id="PF17935">
    <property type="entry name" value="TetR_C_27"/>
    <property type="match status" value="1"/>
</dbReference>
<dbReference type="InterPro" id="IPR050109">
    <property type="entry name" value="HTH-type_TetR-like_transc_reg"/>
</dbReference>
<dbReference type="SUPFAM" id="SSF48498">
    <property type="entry name" value="Tetracyclin repressor-like, C-terminal domain"/>
    <property type="match status" value="1"/>
</dbReference>
<dbReference type="InterPro" id="IPR041478">
    <property type="entry name" value="TetR_C_27"/>
</dbReference>
<dbReference type="PROSITE" id="PS01081">
    <property type="entry name" value="HTH_TETR_1"/>
    <property type="match status" value="1"/>
</dbReference>
<dbReference type="RefSeq" id="WP_185055255.1">
    <property type="nucleotide sequence ID" value="NZ_BAABIX010000019.1"/>
</dbReference>
<evidence type="ECO:0000256" key="2">
    <source>
        <dbReference type="ARBA" id="ARBA00023125"/>
    </source>
</evidence>
<dbReference type="InterPro" id="IPR009057">
    <property type="entry name" value="Homeodomain-like_sf"/>
</dbReference>
<dbReference type="EMBL" id="JACHGN010000023">
    <property type="protein sequence ID" value="MBB5138374.1"/>
    <property type="molecule type" value="Genomic_DNA"/>
</dbReference>
<sequence>MRGEPLDAETIVSATEEVLRRHGPEKATVLDVARLLGVSHGSVYRHFPSKAALREAVIRRWLDRVQEQLAAAVQAPGLTPPDRLRALLTAMFAAKWAKAREDPELFATFRVLAMEHSSVSSAHIAFLLAQIRAIVADGIAGGDFAAGEPEVIARAVLNATSRFHHPTHAPEWRSPEVEAESEDVVSLILNGIRAR</sequence>
<keyword evidence="2 4" id="KW-0238">DNA-binding</keyword>
<dbReference type="AlphaFoldDB" id="A0A840PAF5"/>
<gene>
    <name evidence="6" type="ORF">HNP84_008128</name>
</gene>
<dbReference type="PANTHER" id="PTHR30055:SF151">
    <property type="entry name" value="TRANSCRIPTIONAL REGULATORY PROTEIN"/>
    <property type="match status" value="1"/>
</dbReference>
<name>A0A840PAF5_9ACTN</name>
<evidence type="ECO:0000256" key="3">
    <source>
        <dbReference type="ARBA" id="ARBA00023163"/>
    </source>
</evidence>
<proteinExistence type="predicted"/>